<proteinExistence type="predicted"/>
<protein>
    <submittedName>
        <fullName evidence="7">DUF202 domain-containing protein</fullName>
    </submittedName>
</protein>
<dbReference type="RefSeq" id="WP_345149784.1">
    <property type="nucleotide sequence ID" value="NZ_BAABEO010000009.1"/>
</dbReference>
<dbReference type="InterPro" id="IPR003807">
    <property type="entry name" value="DUF202"/>
</dbReference>
<sequence>MSGGSEPAARLHDDPGLQPERTVMAWGRTMLSLFVASAVFLRWLPHYGQAIVVLVLLSGLAATGIYASQRRRYRSGSEGISAGRIEADIVAVVSTGASVVALGVLAIWILVANARF</sequence>
<evidence type="ECO:0000256" key="5">
    <source>
        <dbReference type="SAM" id="Phobius"/>
    </source>
</evidence>
<accession>A0ABP7C3K3</accession>
<reference evidence="8" key="1">
    <citation type="journal article" date="2019" name="Int. J. Syst. Evol. Microbiol.">
        <title>The Global Catalogue of Microorganisms (GCM) 10K type strain sequencing project: providing services to taxonomists for standard genome sequencing and annotation.</title>
        <authorList>
            <consortium name="The Broad Institute Genomics Platform"/>
            <consortium name="The Broad Institute Genome Sequencing Center for Infectious Disease"/>
            <person name="Wu L."/>
            <person name="Ma J."/>
        </authorList>
    </citation>
    <scope>NUCLEOTIDE SEQUENCE [LARGE SCALE GENOMIC DNA]</scope>
    <source>
        <strain evidence="8">JCM 30742</strain>
    </source>
</reference>
<dbReference type="EMBL" id="BAABEO010000009">
    <property type="protein sequence ID" value="GAA3678077.1"/>
    <property type="molecule type" value="Genomic_DNA"/>
</dbReference>
<feature type="transmembrane region" description="Helical" evidence="5">
    <location>
        <begin position="50"/>
        <end position="68"/>
    </location>
</feature>
<evidence type="ECO:0000313" key="7">
    <source>
        <dbReference type="EMBL" id="GAA3678077.1"/>
    </source>
</evidence>
<feature type="domain" description="DUF202" evidence="6">
    <location>
        <begin position="14"/>
        <end position="74"/>
    </location>
</feature>
<gene>
    <name evidence="7" type="ORF">GCM10023081_15450</name>
</gene>
<dbReference type="Pfam" id="PF02656">
    <property type="entry name" value="DUF202"/>
    <property type="match status" value="1"/>
</dbReference>
<evidence type="ECO:0000259" key="6">
    <source>
        <dbReference type="Pfam" id="PF02656"/>
    </source>
</evidence>
<comment type="caution">
    <text evidence="7">The sequence shown here is derived from an EMBL/GenBank/DDBJ whole genome shotgun (WGS) entry which is preliminary data.</text>
</comment>
<evidence type="ECO:0000256" key="4">
    <source>
        <dbReference type="ARBA" id="ARBA00023136"/>
    </source>
</evidence>
<keyword evidence="2 5" id="KW-0812">Transmembrane</keyword>
<keyword evidence="4 5" id="KW-0472">Membrane</keyword>
<evidence type="ECO:0000313" key="8">
    <source>
        <dbReference type="Proteomes" id="UP001500752"/>
    </source>
</evidence>
<name>A0ABP7C3K3_9MICC</name>
<evidence type="ECO:0000256" key="2">
    <source>
        <dbReference type="ARBA" id="ARBA00022692"/>
    </source>
</evidence>
<evidence type="ECO:0000256" key="3">
    <source>
        <dbReference type="ARBA" id="ARBA00022989"/>
    </source>
</evidence>
<comment type="subcellular location">
    <subcellularLocation>
        <location evidence="1">Endomembrane system</location>
        <topology evidence="1">Multi-pass membrane protein</topology>
    </subcellularLocation>
</comment>
<keyword evidence="8" id="KW-1185">Reference proteome</keyword>
<feature type="transmembrane region" description="Helical" evidence="5">
    <location>
        <begin position="89"/>
        <end position="111"/>
    </location>
</feature>
<keyword evidence="3 5" id="KW-1133">Transmembrane helix</keyword>
<dbReference type="Proteomes" id="UP001500752">
    <property type="component" value="Unassembled WGS sequence"/>
</dbReference>
<organism evidence="7 8">
    <name type="scientific">Arthrobacter ginkgonis</name>
    <dbReference type="NCBI Taxonomy" id="1630594"/>
    <lineage>
        <taxon>Bacteria</taxon>
        <taxon>Bacillati</taxon>
        <taxon>Actinomycetota</taxon>
        <taxon>Actinomycetes</taxon>
        <taxon>Micrococcales</taxon>
        <taxon>Micrococcaceae</taxon>
        <taxon>Arthrobacter</taxon>
    </lineage>
</organism>
<evidence type="ECO:0000256" key="1">
    <source>
        <dbReference type="ARBA" id="ARBA00004127"/>
    </source>
</evidence>